<feature type="region of interest" description="Disordered" evidence="1">
    <location>
        <begin position="153"/>
        <end position="172"/>
    </location>
</feature>
<name>A0A1Y2BZ14_9FUNG</name>
<dbReference type="Proteomes" id="UP000193642">
    <property type="component" value="Unassembled WGS sequence"/>
</dbReference>
<gene>
    <name evidence="2" type="ORF">BCR33DRAFT_828946</name>
</gene>
<comment type="caution">
    <text evidence="2">The sequence shown here is derived from an EMBL/GenBank/DDBJ whole genome shotgun (WGS) entry which is preliminary data.</text>
</comment>
<evidence type="ECO:0008006" key="4">
    <source>
        <dbReference type="Google" id="ProtNLM"/>
    </source>
</evidence>
<keyword evidence="3" id="KW-1185">Reference proteome</keyword>
<evidence type="ECO:0000313" key="3">
    <source>
        <dbReference type="Proteomes" id="UP000193642"/>
    </source>
</evidence>
<feature type="region of interest" description="Disordered" evidence="1">
    <location>
        <begin position="202"/>
        <end position="226"/>
    </location>
</feature>
<dbReference type="AlphaFoldDB" id="A0A1Y2BZ14"/>
<accession>A0A1Y2BZ14</accession>
<evidence type="ECO:0000313" key="2">
    <source>
        <dbReference type="EMBL" id="ORY39887.1"/>
    </source>
</evidence>
<dbReference type="OrthoDB" id="2169943at2759"/>
<reference evidence="2 3" key="1">
    <citation type="submission" date="2016-07" db="EMBL/GenBank/DDBJ databases">
        <title>Pervasive Adenine N6-methylation of Active Genes in Fungi.</title>
        <authorList>
            <consortium name="DOE Joint Genome Institute"/>
            <person name="Mondo S.J."/>
            <person name="Dannebaum R.O."/>
            <person name="Kuo R.C."/>
            <person name="Labutti K."/>
            <person name="Haridas S."/>
            <person name="Kuo A."/>
            <person name="Salamov A."/>
            <person name="Ahrendt S.R."/>
            <person name="Lipzen A."/>
            <person name="Sullivan W."/>
            <person name="Andreopoulos W.B."/>
            <person name="Clum A."/>
            <person name="Lindquist E."/>
            <person name="Daum C."/>
            <person name="Ramamoorthy G.K."/>
            <person name="Gryganskyi A."/>
            <person name="Culley D."/>
            <person name="Magnuson J.K."/>
            <person name="James T.Y."/>
            <person name="O'Malley M.A."/>
            <person name="Stajich J.E."/>
            <person name="Spatafora J.W."/>
            <person name="Visel A."/>
            <person name="Grigoriev I.V."/>
        </authorList>
    </citation>
    <scope>NUCLEOTIDE SEQUENCE [LARGE SCALE GENOMIC DNA]</scope>
    <source>
        <strain evidence="2 3">JEL800</strain>
    </source>
</reference>
<sequence length="226" mass="25093">MLQPLVAPKRRVQKSARKASYIWPSEVIDILLDCISSNWNTVHTKSVVTADYWNHMPNMIAKALIIETSHAQLDGMTGNFCRSRWKGMQATVVRHAGVLERSKGGTKPGAEPACYVYIADILGDSAAARWKYRFWNSIVPGLVERQTAIQSLVPAKDEDADSETDKESEGGKTAVTAVTAVTMKKCSNQEVLISSFKESVIRTPKPKKHQSLSDEMTPYQTEVLKP</sequence>
<dbReference type="EMBL" id="MCGO01000037">
    <property type="protein sequence ID" value="ORY39887.1"/>
    <property type="molecule type" value="Genomic_DNA"/>
</dbReference>
<organism evidence="2 3">
    <name type="scientific">Rhizoclosmatium globosum</name>
    <dbReference type="NCBI Taxonomy" id="329046"/>
    <lineage>
        <taxon>Eukaryota</taxon>
        <taxon>Fungi</taxon>
        <taxon>Fungi incertae sedis</taxon>
        <taxon>Chytridiomycota</taxon>
        <taxon>Chytridiomycota incertae sedis</taxon>
        <taxon>Chytridiomycetes</taxon>
        <taxon>Chytridiales</taxon>
        <taxon>Chytriomycetaceae</taxon>
        <taxon>Rhizoclosmatium</taxon>
    </lineage>
</organism>
<evidence type="ECO:0000256" key="1">
    <source>
        <dbReference type="SAM" id="MobiDB-lite"/>
    </source>
</evidence>
<proteinExistence type="predicted"/>
<protein>
    <recommendedName>
        <fullName evidence="4">Myb/SANT-like domain-containing protein</fullName>
    </recommendedName>
</protein>